<comment type="similarity">
    <text evidence="3">Belongs to the UbiA prenyltransferase family.</text>
</comment>
<keyword evidence="6 8" id="KW-1133">Transmembrane helix</keyword>
<feature type="transmembrane region" description="Helical" evidence="8">
    <location>
        <begin position="48"/>
        <end position="66"/>
    </location>
</feature>
<dbReference type="Gene3D" id="1.10.357.140">
    <property type="entry name" value="UbiA prenyltransferase"/>
    <property type="match status" value="1"/>
</dbReference>
<dbReference type="EMBL" id="AUZY01009277">
    <property type="protein sequence ID" value="EQD42434.1"/>
    <property type="molecule type" value="Genomic_DNA"/>
</dbReference>
<reference evidence="9" key="1">
    <citation type="submission" date="2013-08" db="EMBL/GenBank/DDBJ databases">
        <authorList>
            <person name="Mendez C."/>
            <person name="Richter M."/>
            <person name="Ferrer M."/>
            <person name="Sanchez J."/>
        </authorList>
    </citation>
    <scope>NUCLEOTIDE SEQUENCE</scope>
</reference>
<dbReference type="Gene3D" id="1.20.120.1780">
    <property type="entry name" value="UbiA prenyltransferase"/>
    <property type="match status" value="1"/>
</dbReference>
<proteinExistence type="inferred from homology"/>
<keyword evidence="5 8" id="KW-0812">Transmembrane</keyword>
<feature type="non-terminal residue" evidence="9">
    <location>
        <position position="251"/>
    </location>
</feature>
<dbReference type="PANTHER" id="PTHR11048:SF28">
    <property type="entry name" value="4-HYDROXYBENZOATE POLYPRENYLTRANSFERASE, MITOCHONDRIAL"/>
    <property type="match status" value="1"/>
</dbReference>
<dbReference type="PANTHER" id="PTHR11048">
    <property type="entry name" value="PRENYLTRANSFERASES"/>
    <property type="match status" value="1"/>
</dbReference>
<evidence type="ECO:0000256" key="5">
    <source>
        <dbReference type="ARBA" id="ARBA00022692"/>
    </source>
</evidence>
<name>T1ANZ7_9ZZZZ</name>
<dbReference type="FunFam" id="1.10.357.140:FF:000008">
    <property type="entry name" value="4-hydroxybenzoate octaprenyltransferase"/>
    <property type="match status" value="1"/>
</dbReference>
<evidence type="ECO:0000256" key="8">
    <source>
        <dbReference type="SAM" id="Phobius"/>
    </source>
</evidence>
<evidence type="ECO:0000313" key="9">
    <source>
        <dbReference type="EMBL" id="EQD42434.1"/>
    </source>
</evidence>
<dbReference type="InterPro" id="IPR044878">
    <property type="entry name" value="UbiA_sf"/>
</dbReference>
<organism evidence="9">
    <name type="scientific">mine drainage metagenome</name>
    <dbReference type="NCBI Taxonomy" id="410659"/>
    <lineage>
        <taxon>unclassified sequences</taxon>
        <taxon>metagenomes</taxon>
        <taxon>ecological metagenomes</taxon>
    </lineage>
</organism>
<evidence type="ECO:0000256" key="7">
    <source>
        <dbReference type="ARBA" id="ARBA00023136"/>
    </source>
</evidence>
<dbReference type="AlphaFoldDB" id="T1ANZ7"/>
<evidence type="ECO:0000256" key="4">
    <source>
        <dbReference type="ARBA" id="ARBA00022679"/>
    </source>
</evidence>
<dbReference type="GO" id="GO:0005886">
    <property type="term" value="C:plasma membrane"/>
    <property type="evidence" value="ECO:0007669"/>
    <property type="project" value="TreeGrafter"/>
</dbReference>
<feature type="transmembrane region" description="Helical" evidence="8">
    <location>
        <begin position="22"/>
        <end position="42"/>
    </location>
</feature>
<evidence type="ECO:0000256" key="1">
    <source>
        <dbReference type="ARBA" id="ARBA00001946"/>
    </source>
</evidence>
<dbReference type="Pfam" id="PF01040">
    <property type="entry name" value="UbiA"/>
    <property type="match status" value="1"/>
</dbReference>
<feature type="transmembrane region" description="Helical" evidence="8">
    <location>
        <begin position="210"/>
        <end position="236"/>
    </location>
</feature>
<comment type="cofactor">
    <cofactor evidence="1">
        <name>Mg(2+)</name>
        <dbReference type="ChEBI" id="CHEBI:18420"/>
    </cofactor>
</comment>
<feature type="transmembrane region" description="Helical" evidence="8">
    <location>
        <begin position="144"/>
        <end position="164"/>
    </location>
</feature>
<gene>
    <name evidence="9" type="ORF">B1B_14056</name>
</gene>
<keyword evidence="7 8" id="KW-0472">Membrane</keyword>
<feature type="transmembrane region" description="Helical" evidence="8">
    <location>
        <begin position="94"/>
        <end position="114"/>
    </location>
</feature>
<reference evidence="9" key="2">
    <citation type="journal article" date="2014" name="ISME J.">
        <title>Microbial stratification in low pH oxic and suboxic macroscopic growths along an acid mine drainage.</title>
        <authorList>
            <person name="Mendez-Garcia C."/>
            <person name="Mesa V."/>
            <person name="Sprenger R.R."/>
            <person name="Richter M."/>
            <person name="Diez M.S."/>
            <person name="Solano J."/>
            <person name="Bargiela R."/>
            <person name="Golyshina O.V."/>
            <person name="Manteca A."/>
            <person name="Ramos J.L."/>
            <person name="Gallego J.R."/>
            <person name="Llorente I."/>
            <person name="Martins Dos Santos V.A."/>
            <person name="Jensen O.N."/>
            <person name="Pelaez A.I."/>
            <person name="Sanchez J."/>
            <person name="Ferrer M."/>
        </authorList>
    </citation>
    <scope>NUCLEOTIDE SEQUENCE</scope>
</reference>
<dbReference type="EC" id="2.5.1.-" evidence="9"/>
<dbReference type="GO" id="GO:0016765">
    <property type="term" value="F:transferase activity, transferring alkyl or aryl (other than methyl) groups"/>
    <property type="evidence" value="ECO:0007669"/>
    <property type="project" value="InterPro"/>
</dbReference>
<evidence type="ECO:0000256" key="3">
    <source>
        <dbReference type="ARBA" id="ARBA00005985"/>
    </source>
</evidence>
<feature type="transmembrane region" description="Helical" evidence="8">
    <location>
        <begin position="170"/>
        <end position="189"/>
    </location>
</feature>
<protein>
    <submittedName>
        <fullName evidence="9">UbiA prenyltransferase</fullName>
        <ecNumber evidence="9">2.5.1.-</ecNumber>
    </submittedName>
</protein>
<accession>T1ANZ7</accession>
<dbReference type="InterPro" id="IPR039653">
    <property type="entry name" value="Prenyltransferase"/>
</dbReference>
<evidence type="ECO:0000256" key="2">
    <source>
        <dbReference type="ARBA" id="ARBA00004141"/>
    </source>
</evidence>
<comment type="caution">
    <text evidence="9">The sequence shown here is derived from an EMBL/GenBank/DDBJ whole genome shotgun (WGS) entry which is preliminary data.</text>
</comment>
<comment type="subcellular location">
    <subcellularLocation>
        <location evidence="2">Membrane</location>
        <topology evidence="2">Multi-pass membrane protein</topology>
    </subcellularLocation>
</comment>
<sequence>MTGEPAPRAGGSAGRARAIAEVLLLPNLGLNIFFALAFLFLATGGRPGLVQGVLIVLAFIGARNAGHAFNQWADRDLDAANPRTKDRPLVQGRLSSRAVLLLVAGNLAVFFVAAALLRPVLLLLALPAVALVLGYSYTKRVTAWTTVILGAVESLVPAGVFLAVDGTLPPAAFLGIAALVAFGTAFEIVHSLQDVEADRRLGLRSIPVALGVRPAIWLQGACLALALLFLALLGAWTLGPSLPYAAGILAL</sequence>
<dbReference type="InterPro" id="IPR000537">
    <property type="entry name" value="UbiA_prenyltransferase"/>
</dbReference>
<keyword evidence="4 9" id="KW-0808">Transferase</keyword>
<evidence type="ECO:0000256" key="6">
    <source>
        <dbReference type="ARBA" id="ARBA00022989"/>
    </source>
</evidence>
<feature type="transmembrane region" description="Helical" evidence="8">
    <location>
        <begin position="120"/>
        <end position="137"/>
    </location>
</feature>